<proteinExistence type="predicted"/>
<dbReference type="Proteomes" id="UP000238523">
    <property type="component" value="Plasmid pRLN1"/>
</dbReference>
<protein>
    <submittedName>
        <fullName evidence="2">Uncharacterized protein</fullName>
    </submittedName>
</protein>
<organism evidence="2 3">
    <name type="scientific">Rhizobium leguminosarum</name>
    <dbReference type="NCBI Taxonomy" id="384"/>
    <lineage>
        <taxon>Bacteria</taxon>
        <taxon>Pseudomonadati</taxon>
        <taxon>Pseudomonadota</taxon>
        <taxon>Alphaproteobacteria</taxon>
        <taxon>Hyphomicrobiales</taxon>
        <taxon>Rhizobiaceae</taxon>
        <taxon>Rhizobium/Agrobacterium group</taxon>
        <taxon>Rhizobium</taxon>
    </lineage>
</organism>
<evidence type="ECO:0000256" key="1">
    <source>
        <dbReference type="SAM" id="MobiDB-lite"/>
    </source>
</evidence>
<evidence type="ECO:0000313" key="3">
    <source>
        <dbReference type="Proteomes" id="UP000238523"/>
    </source>
</evidence>
<geneLocation type="plasmid" evidence="3">
    <name>prln1</name>
</geneLocation>
<dbReference type="EMBL" id="CP025013">
    <property type="protein sequence ID" value="AUW45793.1"/>
    <property type="molecule type" value="Genomic_DNA"/>
</dbReference>
<gene>
    <name evidence="2" type="ORF">CUJ84_pRLN1000326</name>
</gene>
<name>A0A2K9ZC15_RHILE</name>
<evidence type="ECO:0000313" key="2">
    <source>
        <dbReference type="EMBL" id="AUW45793.1"/>
    </source>
</evidence>
<sequence>MAARLDEPSITLKSLPPDSTGGKRTDLGLRLKCPQESKGLHPLAAPCVISAPDRRTSSCQMYFTSRNSPLRRQ</sequence>
<keyword evidence="2" id="KW-0614">Plasmid</keyword>
<feature type="region of interest" description="Disordered" evidence="1">
    <location>
        <begin position="1"/>
        <end position="27"/>
    </location>
</feature>
<dbReference type="AlphaFoldDB" id="A0A2K9ZC15"/>
<accession>A0A2K9ZC15</accession>
<reference evidence="2 3" key="1">
    <citation type="submission" date="2017-11" db="EMBL/GenBank/DDBJ databases">
        <title>Complete genome of Rhizobium leguminosarum Norway, an ineffective micro-symbiont.</title>
        <authorList>
            <person name="Hoffrichter A."/>
            <person name="Liang J."/>
            <person name="Brachmann A."/>
            <person name="Marin M."/>
        </authorList>
    </citation>
    <scope>NUCLEOTIDE SEQUENCE [LARGE SCALE GENOMIC DNA]</scope>
    <source>
        <strain evidence="2 3">Norway</strain>
        <plasmid evidence="3">Plasmid prln1</plasmid>
    </source>
</reference>